<accession>A0A4D9EMP2</accession>
<comment type="caution">
    <text evidence="1">The sequence shown here is derived from an EMBL/GenBank/DDBJ whole genome shotgun (WGS) entry which is preliminary data.</text>
</comment>
<dbReference type="Proteomes" id="UP000297703">
    <property type="component" value="Unassembled WGS sequence"/>
</dbReference>
<evidence type="ECO:0000313" key="1">
    <source>
        <dbReference type="EMBL" id="TFK08738.1"/>
    </source>
</evidence>
<organism evidence="1 2">
    <name type="scientific">Platysternon megacephalum</name>
    <name type="common">big-headed turtle</name>
    <dbReference type="NCBI Taxonomy" id="55544"/>
    <lineage>
        <taxon>Eukaryota</taxon>
        <taxon>Metazoa</taxon>
        <taxon>Chordata</taxon>
        <taxon>Craniata</taxon>
        <taxon>Vertebrata</taxon>
        <taxon>Euteleostomi</taxon>
        <taxon>Archelosauria</taxon>
        <taxon>Testudinata</taxon>
        <taxon>Testudines</taxon>
        <taxon>Cryptodira</taxon>
        <taxon>Durocryptodira</taxon>
        <taxon>Testudinoidea</taxon>
        <taxon>Platysternidae</taxon>
        <taxon>Platysternon</taxon>
    </lineage>
</organism>
<dbReference type="EMBL" id="QXTE01000065">
    <property type="protein sequence ID" value="TFK08738.1"/>
    <property type="molecule type" value="Genomic_DNA"/>
</dbReference>
<reference evidence="1 2" key="1">
    <citation type="submission" date="2019-04" db="EMBL/GenBank/DDBJ databases">
        <title>Draft genome of the big-headed turtle Platysternon megacephalum.</title>
        <authorList>
            <person name="Gong S."/>
        </authorList>
    </citation>
    <scope>NUCLEOTIDE SEQUENCE [LARGE SCALE GENOMIC DNA]</scope>
    <source>
        <strain evidence="1">DO16091913</strain>
        <tissue evidence="1">Muscle</tissue>
    </source>
</reference>
<evidence type="ECO:0000313" key="2">
    <source>
        <dbReference type="Proteomes" id="UP000297703"/>
    </source>
</evidence>
<reference evidence="1 2" key="2">
    <citation type="submission" date="2019-04" db="EMBL/GenBank/DDBJ databases">
        <title>The genome sequence of big-headed turtle.</title>
        <authorList>
            <person name="Gong S."/>
        </authorList>
    </citation>
    <scope>NUCLEOTIDE SEQUENCE [LARGE SCALE GENOMIC DNA]</scope>
    <source>
        <strain evidence="1">DO16091913</strain>
        <tissue evidence="1">Muscle</tissue>
    </source>
</reference>
<keyword evidence="2" id="KW-1185">Reference proteome</keyword>
<proteinExistence type="predicted"/>
<dbReference type="AlphaFoldDB" id="A0A4D9EMP2"/>
<protein>
    <submittedName>
        <fullName evidence="1">AT-rich interactive domain-containing protein 1B</fullName>
    </submittedName>
</protein>
<sequence length="99" mass="11271">MGQILSLYKTVRTPESYDSWQYLRFSPILSPPEFLLIFRSEIKPQHHVNAAPQEMSEYAATVKRQQEHGSEAGQPMGREVLAEHSSCVWSPTRLGSDSH</sequence>
<gene>
    <name evidence="1" type="ORF">DR999_PMT08339</name>
</gene>
<name>A0A4D9EMP2_9SAUR</name>